<sequence>GDEGLLRARLARICTAAERAGADVTLRMDAGREGREDVVEETLALAGRLREDFPRTGVTLLAGLRRTESDCRALAVDGVRLRLCKGDRGEGRDAFTSRHAVDLSYVRCLTVLMASDAYPMVATHDPRLVEIALDLARRNHRGPGDHEFQMLHGVRPWEQRRLADIGRTMRTGIPFGPDGYARFLRRVADHPSDGALYARSLLGRR</sequence>
<dbReference type="EMBL" id="ACVN02000264">
    <property type="protein sequence ID" value="ERK52089.1"/>
    <property type="molecule type" value="Genomic_DNA"/>
</dbReference>
<dbReference type="Pfam" id="PF01619">
    <property type="entry name" value="Pro_dh"/>
    <property type="match status" value="1"/>
</dbReference>
<evidence type="ECO:0000259" key="2">
    <source>
        <dbReference type="Pfam" id="PF01619"/>
    </source>
</evidence>
<name>U2Q7Q9_9ACTN</name>
<evidence type="ECO:0000313" key="4">
    <source>
        <dbReference type="Proteomes" id="UP000017052"/>
    </source>
</evidence>
<feature type="domain" description="Proline dehydrogenase" evidence="2">
    <location>
        <begin position="95"/>
        <end position="177"/>
    </location>
</feature>
<proteinExistence type="predicted"/>
<keyword evidence="4" id="KW-1185">Reference proteome</keyword>
<dbReference type="Gene3D" id="3.20.20.220">
    <property type="match status" value="1"/>
</dbReference>
<feature type="non-terminal residue" evidence="3">
    <location>
        <position position="1"/>
    </location>
</feature>
<organism evidence="3 4">
    <name type="scientific">Propionibacterium acidifaciens F0233</name>
    <dbReference type="NCBI Taxonomy" id="553198"/>
    <lineage>
        <taxon>Bacteria</taxon>
        <taxon>Bacillati</taxon>
        <taxon>Actinomycetota</taxon>
        <taxon>Actinomycetes</taxon>
        <taxon>Propionibacteriales</taxon>
        <taxon>Propionibacteriaceae</taxon>
        <taxon>Propionibacterium</taxon>
    </lineage>
</organism>
<dbReference type="AlphaFoldDB" id="U2Q7Q9"/>
<dbReference type="RefSeq" id="WP_021798397.1">
    <property type="nucleotide sequence ID" value="NZ_ACVN02000264.1"/>
</dbReference>
<accession>U2Q7Q9</accession>
<dbReference type="SUPFAM" id="SSF51730">
    <property type="entry name" value="FAD-linked oxidoreductase"/>
    <property type="match status" value="1"/>
</dbReference>
<dbReference type="Proteomes" id="UP000017052">
    <property type="component" value="Unassembled WGS sequence"/>
</dbReference>
<evidence type="ECO:0000313" key="3">
    <source>
        <dbReference type="EMBL" id="ERK52089.1"/>
    </source>
</evidence>
<evidence type="ECO:0000256" key="1">
    <source>
        <dbReference type="ARBA" id="ARBA00023002"/>
    </source>
</evidence>
<dbReference type="EC" id="1.5.99.8" evidence="3"/>
<comment type="caution">
    <text evidence="3">The sequence shown here is derived from an EMBL/GenBank/DDBJ whole genome shotgun (WGS) entry which is preliminary data.</text>
</comment>
<gene>
    <name evidence="3" type="ORF">HMPREF0682_0878</name>
</gene>
<reference evidence="3" key="1">
    <citation type="submission" date="2013-08" db="EMBL/GenBank/DDBJ databases">
        <authorList>
            <person name="Durkin A.S."/>
            <person name="Haft D.R."/>
            <person name="McCorrison J."/>
            <person name="Torralba M."/>
            <person name="Gillis M."/>
            <person name="Haft D.H."/>
            <person name="Methe B."/>
            <person name="Sutton G."/>
            <person name="Nelson K.E."/>
        </authorList>
    </citation>
    <scope>NUCLEOTIDE SEQUENCE [LARGE SCALE GENOMIC DNA]</scope>
    <source>
        <strain evidence="3">F0233</strain>
    </source>
</reference>
<dbReference type="InterPro" id="IPR029041">
    <property type="entry name" value="FAD-linked_oxidoreductase-like"/>
</dbReference>
<dbReference type="GO" id="GO:0006562">
    <property type="term" value="P:L-proline catabolic process"/>
    <property type="evidence" value="ECO:0007669"/>
    <property type="project" value="UniProtKB-ARBA"/>
</dbReference>
<dbReference type="InterPro" id="IPR002872">
    <property type="entry name" value="Proline_DH_dom"/>
</dbReference>
<keyword evidence="1 3" id="KW-0560">Oxidoreductase</keyword>
<dbReference type="OrthoDB" id="9773461at2"/>
<dbReference type="GO" id="GO:0004657">
    <property type="term" value="F:proline dehydrogenase activity"/>
    <property type="evidence" value="ECO:0007669"/>
    <property type="project" value="UniProtKB-ARBA"/>
</dbReference>
<protein>
    <submittedName>
        <fullName evidence="3">Proline dehydrogenase family protein</fullName>
        <ecNumber evidence="3">1.5.99.8</ecNumber>
    </submittedName>
</protein>